<dbReference type="NCBIfam" id="TIGR02675">
    <property type="entry name" value="tape_meas_nterm"/>
    <property type="match status" value="1"/>
</dbReference>
<dbReference type="Proteomes" id="UP000308186">
    <property type="component" value="Unassembled WGS sequence"/>
</dbReference>
<name>A0AAX2UZP8_STRSL</name>
<organism evidence="5 6">
    <name type="scientific">Streptococcus salivarius</name>
    <dbReference type="NCBI Taxonomy" id="1304"/>
    <lineage>
        <taxon>Bacteria</taxon>
        <taxon>Bacillati</taxon>
        <taxon>Bacillota</taxon>
        <taxon>Bacilli</taxon>
        <taxon>Lactobacillales</taxon>
        <taxon>Streptococcaceae</taxon>
        <taxon>Streptococcus</taxon>
    </lineage>
</organism>
<accession>A0AAX2UZP8</accession>
<dbReference type="AlphaFoldDB" id="A0AAX2UZP8"/>
<feature type="non-terminal residue" evidence="5">
    <location>
        <position position="647"/>
    </location>
</feature>
<evidence type="ECO:0000313" key="5">
    <source>
        <dbReference type="EMBL" id="TNF65767.1"/>
    </source>
</evidence>
<feature type="transmembrane region" description="Helical" evidence="3">
    <location>
        <begin position="404"/>
        <end position="428"/>
    </location>
</feature>
<feature type="compositionally biased region" description="Basic and acidic residues" evidence="2">
    <location>
        <begin position="535"/>
        <end position="544"/>
    </location>
</feature>
<evidence type="ECO:0000256" key="1">
    <source>
        <dbReference type="SAM" id="Coils"/>
    </source>
</evidence>
<comment type="caution">
    <text evidence="5">The sequence shown here is derived from an EMBL/GenBank/DDBJ whole genome shotgun (WGS) entry which is preliminary data.</text>
</comment>
<feature type="coiled-coil region" evidence="1">
    <location>
        <begin position="439"/>
        <end position="531"/>
    </location>
</feature>
<dbReference type="InterPro" id="IPR013491">
    <property type="entry name" value="Tape_meas_N"/>
</dbReference>
<evidence type="ECO:0000259" key="4">
    <source>
        <dbReference type="Pfam" id="PF20155"/>
    </source>
</evidence>
<reference evidence="5 6" key="1">
    <citation type="submission" date="2019-06" db="EMBL/GenBank/DDBJ databases">
        <title>Genome Announcement To Ensure Probiotic Safety of Streptococcus salivarius UBSS01.</title>
        <authorList>
            <person name="Sulthana A."/>
            <person name="Lakshmi S.G."/>
            <person name="Madempudi R.S."/>
        </authorList>
    </citation>
    <scope>NUCLEOTIDE SEQUENCE [LARGE SCALE GENOMIC DNA]</scope>
    <source>
        <strain evidence="5 6">UBSS01</strain>
    </source>
</reference>
<keyword evidence="1" id="KW-0175">Coiled coil</keyword>
<keyword evidence="3" id="KW-0812">Transmembrane</keyword>
<evidence type="ECO:0000313" key="6">
    <source>
        <dbReference type="Proteomes" id="UP000308186"/>
    </source>
</evidence>
<keyword evidence="3" id="KW-0472">Membrane</keyword>
<feature type="compositionally biased region" description="Basic and acidic residues" evidence="2">
    <location>
        <begin position="611"/>
        <end position="631"/>
    </location>
</feature>
<feature type="domain" description="Tape measure protein N-terminal" evidence="4">
    <location>
        <begin position="93"/>
        <end position="282"/>
    </location>
</feature>
<dbReference type="Pfam" id="PF20155">
    <property type="entry name" value="TMP_3"/>
    <property type="match status" value="1"/>
</dbReference>
<feature type="region of interest" description="Disordered" evidence="2">
    <location>
        <begin position="535"/>
        <end position="556"/>
    </location>
</feature>
<evidence type="ECO:0000256" key="3">
    <source>
        <dbReference type="SAM" id="Phobius"/>
    </source>
</evidence>
<proteinExistence type="predicted"/>
<feature type="region of interest" description="Disordered" evidence="2">
    <location>
        <begin position="610"/>
        <end position="631"/>
    </location>
</feature>
<protein>
    <submittedName>
        <fullName evidence="5">Tape measure protein</fullName>
    </submittedName>
</protein>
<dbReference type="EMBL" id="VDCW01000022">
    <property type="protein sequence ID" value="TNF65767.1"/>
    <property type="molecule type" value="Genomic_DNA"/>
</dbReference>
<keyword evidence="3" id="KW-1133">Transmembrane helix</keyword>
<sequence>MANMAQNVGSIYYTVEADVSPLVQAEQQATSSMDKMGKGFQRVDKSANDSTFTLTKTAQAVQSVDKRAAAAQRSLDGLTKLLAGLVTLQGVSGLIQMAEAYGEMAERVQMATSSTEDFNLVQARLLETSNRTYRALSESQEVFVRTSAALKSMGYDLESSLDVTDSLSFAFVKNATSVARATSATDAFSKVLNKGRVEADAWETVLAAIPTVVDDIAAASGKSAEEIRRLGVEGQLTARMLTEGLRASLDQNRKAADGMATTVRDAFTALRNNLSALVGEANRTTGATQVLSKAVLFLADNLQTVVNVLLAAGAGALAKYVAGITASALAQAKAAISARLLASEQLQLAVAEQRAATVALAQVNTTSQLATVQTAAAAATGRLAAANTALAAAQATATRAGTGLLAILGGPAGIVGIIATVAAGVLLFGNNAKNAAPNVDQLAEAVDNLNQAQLDLRRNQVGDAIQQVEKEARDSSRMVSQLTKDIIELDKAKKAGRNIDDEGMRNANASLVEEKANLDEINTRRQKLLELEQKLANVKPRERTSAGPAPEKGDPEVAKRLQSLRDEAELAKLSGAARARLQAIQKLGANATKEEREEAERLATTIYELETAQKKSGETSKKNAEAEKENKKVIDGLATSLYEAGLA</sequence>
<gene>
    <name evidence="5" type="ORF">FBF48_10240</name>
</gene>
<evidence type="ECO:0000256" key="2">
    <source>
        <dbReference type="SAM" id="MobiDB-lite"/>
    </source>
</evidence>